<organism evidence="2 3">
    <name type="scientific">Herminiimonas fonticola</name>
    <dbReference type="NCBI Taxonomy" id="303380"/>
    <lineage>
        <taxon>Bacteria</taxon>
        <taxon>Pseudomonadati</taxon>
        <taxon>Pseudomonadota</taxon>
        <taxon>Betaproteobacteria</taxon>
        <taxon>Burkholderiales</taxon>
        <taxon>Oxalobacteraceae</taxon>
        <taxon>Herminiimonas</taxon>
    </lineage>
</organism>
<accession>A0A4R6G849</accession>
<evidence type="ECO:0000313" key="2">
    <source>
        <dbReference type="EMBL" id="TDN89955.1"/>
    </source>
</evidence>
<feature type="compositionally biased region" description="Polar residues" evidence="1">
    <location>
        <begin position="26"/>
        <end position="44"/>
    </location>
</feature>
<evidence type="ECO:0000313" key="3">
    <source>
        <dbReference type="Proteomes" id="UP000294737"/>
    </source>
</evidence>
<reference evidence="2 3" key="1">
    <citation type="submission" date="2019-03" db="EMBL/GenBank/DDBJ databases">
        <title>Genomic Encyclopedia of Type Strains, Phase IV (KMG-IV): sequencing the most valuable type-strain genomes for metagenomic binning, comparative biology and taxonomic classification.</title>
        <authorList>
            <person name="Goeker M."/>
        </authorList>
    </citation>
    <scope>NUCLEOTIDE SEQUENCE [LARGE SCALE GENOMIC DNA]</scope>
    <source>
        <strain evidence="2 3">DSM 18555</strain>
    </source>
</reference>
<evidence type="ECO:0000256" key="1">
    <source>
        <dbReference type="SAM" id="MobiDB-lite"/>
    </source>
</evidence>
<feature type="region of interest" description="Disordered" evidence="1">
    <location>
        <begin position="1"/>
        <end position="44"/>
    </location>
</feature>
<sequence>MQCLPQKSHDIDTNHRAATRHRIGNFGTSVYPQQAPKTLADQFT</sequence>
<keyword evidence="3" id="KW-1185">Reference proteome</keyword>
<gene>
    <name evidence="2" type="ORF">EV677_2024</name>
</gene>
<comment type="caution">
    <text evidence="2">The sequence shown here is derived from an EMBL/GenBank/DDBJ whole genome shotgun (WGS) entry which is preliminary data.</text>
</comment>
<dbReference type="Proteomes" id="UP000294737">
    <property type="component" value="Unassembled WGS sequence"/>
</dbReference>
<dbReference type="AlphaFoldDB" id="A0A4R6G849"/>
<proteinExistence type="predicted"/>
<protein>
    <submittedName>
        <fullName evidence="2">Uncharacterized protein</fullName>
    </submittedName>
</protein>
<dbReference type="EMBL" id="SNWF01000005">
    <property type="protein sequence ID" value="TDN89955.1"/>
    <property type="molecule type" value="Genomic_DNA"/>
</dbReference>
<name>A0A4R6G849_9BURK</name>